<dbReference type="AlphaFoldDB" id="A0A3E0G6G3"/>
<accession>A0A3E0G6G3</accession>
<evidence type="ECO:0000256" key="2">
    <source>
        <dbReference type="ARBA" id="ARBA00022475"/>
    </source>
</evidence>
<feature type="transmembrane region" description="Helical" evidence="8">
    <location>
        <begin position="79"/>
        <end position="103"/>
    </location>
</feature>
<proteinExistence type="predicted"/>
<keyword evidence="6" id="KW-0051">Antiviral defense</keyword>
<feature type="transmembrane region" description="Helical" evidence="8">
    <location>
        <begin position="162"/>
        <end position="184"/>
    </location>
</feature>
<comment type="caution">
    <text evidence="10">The sequence shown here is derived from an EMBL/GenBank/DDBJ whole genome shotgun (WGS) entry which is preliminary data.</text>
</comment>
<keyword evidence="7 8" id="KW-0472">Membrane</keyword>
<protein>
    <recommendedName>
        <fullName evidence="9">Pycsar effector protein domain-containing protein</fullName>
    </recommendedName>
</protein>
<evidence type="ECO:0000256" key="3">
    <source>
        <dbReference type="ARBA" id="ARBA00022692"/>
    </source>
</evidence>
<dbReference type="Proteomes" id="UP000256269">
    <property type="component" value="Unassembled WGS sequence"/>
</dbReference>
<keyword evidence="2" id="KW-1003">Cell membrane</keyword>
<dbReference type="RefSeq" id="WP_116182287.1">
    <property type="nucleotide sequence ID" value="NZ_CP144378.1"/>
</dbReference>
<dbReference type="EMBL" id="QUNO01000038">
    <property type="protein sequence ID" value="REH18080.1"/>
    <property type="molecule type" value="Genomic_DNA"/>
</dbReference>
<name>A0A3E0G6G3_9PSEU</name>
<dbReference type="Pfam" id="PF18967">
    <property type="entry name" value="PycTM"/>
    <property type="match status" value="1"/>
</dbReference>
<organism evidence="10 11">
    <name type="scientific">Kutzneria buriramensis</name>
    <dbReference type="NCBI Taxonomy" id="1045776"/>
    <lineage>
        <taxon>Bacteria</taxon>
        <taxon>Bacillati</taxon>
        <taxon>Actinomycetota</taxon>
        <taxon>Actinomycetes</taxon>
        <taxon>Pseudonocardiales</taxon>
        <taxon>Pseudonocardiaceae</taxon>
        <taxon>Kutzneria</taxon>
    </lineage>
</organism>
<gene>
    <name evidence="10" type="ORF">BCF44_13867</name>
</gene>
<evidence type="ECO:0000313" key="10">
    <source>
        <dbReference type="EMBL" id="REH18080.1"/>
    </source>
</evidence>
<feature type="transmembrane region" description="Helical" evidence="8">
    <location>
        <begin position="54"/>
        <end position="73"/>
    </location>
</feature>
<evidence type="ECO:0000256" key="8">
    <source>
        <dbReference type="SAM" id="Phobius"/>
    </source>
</evidence>
<keyword evidence="3 8" id="KW-0812">Transmembrane</keyword>
<evidence type="ECO:0000256" key="6">
    <source>
        <dbReference type="ARBA" id="ARBA00023118"/>
    </source>
</evidence>
<evidence type="ECO:0000256" key="4">
    <source>
        <dbReference type="ARBA" id="ARBA00022741"/>
    </source>
</evidence>
<feature type="domain" description="Pycsar effector protein" evidence="9">
    <location>
        <begin position="37"/>
        <end position="177"/>
    </location>
</feature>
<evidence type="ECO:0000256" key="7">
    <source>
        <dbReference type="ARBA" id="ARBA00023136"/>
    </source>
</evidence>
<keyword evidence="4" id="KW-0547">Nucleotide-binding</keyword>
<reference evidence="10 11" key="1">
    <citation type="submission" date="2018-08" db="EMBL/GenBank/DDBJ databases">
        <title>Genomic Encyclopedia of Archaeal and Bacterial Type Strains, Phase II (KMG-II): from individual species to whole genera.</title>
        <authorList>
            <person name="Goeker M."/>
        </authorList>
    </citation>
    <scope>NUCLEOTIDE SEQUENCE [LARGE SCALE GENOMIC DNA]</scope>
    <source>
        <strain evidence="10 11">DSM 45791</strain>
    </source>
</reference>
<dbReference type="InterPro" id="IPR043760">
    <property type="entry name" value="PycTM_dom"/>
</dbReference>
<comment type="subcellular location">
    <subcellularLocation>
        <location evidence="1">Cell membrane</location>
    </subcellularLocation>
</comment>
<keyword evidence="11" id="KW-1185">Reference proteome</keyword>
<sequence>MNTGTPLHTTDPAPTAPDDLNLDPAVVAAAAGEISRQESRCDDKADSLAQFSGALASIMAIVAAGAGAIAVLFTHLGPWALLPILLLAGAAGLWGSALLVLIYKVIRPDITPAAGSNTSFVHDDHLDRLDSVDLTRFHLDQVVRLRPLVVARFRALARSVDLIVLGFVALFAGAAAFGILFALAG</sequence>
<keyword evidence="5 8" id="KW-1133">Transmembrane helix</keyword>
<evidence type="ECO:0000256" key="5">
    <source>
        <dbReference type="ARBA" id="ARBA00022989"/>
    </source>
</evidence>
<evidence type="ECO:0000313" key="11">
    <source>
        <dbReference type="Proteomes" id="UP000256269"/>
    </source>
</evidence>
<evidence type="ECO:0000259" key="9">
    <source>
        <dbReference type="Pfam" id="PF18967"/>
    </source>
</evidence>
<evidence type="ECO:0000256" key="1">
    <source>
        <dbReference type="ARBA" id="ARBA00004236"/>
    </source>
</evidence>